<comment type="caution">
    <text evidence="2">The sequence shown here is derived from an EMBL/GenBank/DDBJ whole genome shotgun (WGS) entry which is preliminary data.</text>
</comment>
<evidence type="ECO:0000313" key="2">
    <source>
        <dbReference type="EMBL" id="PYF42573.1"/>
    </source>
</evidence>
<dbReference type="Proteomes" id="UP000247715">
    <property type="component" value="Unassembled WGS sequence"/>
</dbReference>
<evidence type="ECO:0008006" key="4">
    <source>
        <dbReference type="Google" id="ProtNLM"/>
    </source>
</evidence>
<protein>
    <recommendedName>
        <fullName evidence="4">Transposase</fullName>
    </recommendedName>
</protein>
<evidence type="ECO:0000313" key="3">
    <source>
        <dbReference type="Proteomes" id="UP000247715"/>
    </source>
</evidence>
<dbReference type="InterPro" id="IPR009620">
    <property type="entry name" value="UPF0236"/>
</dbReference>
<sequence>MLDEQKNYDLNILELLKKDIEQADLDFRHSKKRFNKKLWVHSKIKKKIILKNGVLIVYVTKYIKKEKNKPTKTYIFDKHPLLKNKYKNIDSSVYQSVIQDFLNGYSYRQNAKKHNISLGSVWSIIRHFKIEKNNLISFKKKLNSNSTNVVYISVDDTYHKFYIKKNVVHKIKFKIINFFMLNQYKKLINKNHFLILDDTSNKITYPVSVLSEKIKKIISYCYGENIKLVVTGDGASWIKTLANKLKAKYILCRFHIFQKLKVIFNNSKELKLMLKKYFNETGIALDRIINKLLRYQKYQDLIKLLKSSLDNLKEYFNLSRWTHLFNFYKYIKNNLNGLIDVPINDNLYFGNVAESFVSHLVKKKIKRYWSIYSINSILLLITKETSGLYIENYIF</sequence>
<organism evidence="2 3">
    <name type="scientific">Metamycoplasma alkalescens</name>
    <dbReference type="NCBI Taxonomy" id="45363"/>
    <lineage>
        <taxon>Bacteria</taxon>
        <taxon>Bacillati</taxon>
        <taxon>Mycoplasmatota</taxon>
        <taxon>Mycoplasmoidales</taxon>
        <taxon>Metamycoplasmataceae</taxon>
        <taxon>Metamycoplasma</taxon>
    </lineage>
</organism>
<reference evidence="2 3" key="1">
    <citation type="submission" date="2018-06" db="EMBL/GenBank/DDBJ databases">
        <title>Genomic Encyclopedia of Archaeal and Bacterial Type Strains, Phase II (KMG-II): from individual species to whole genera.</title>
        <authorList>
            <person name="Goeker M."/>
        </authorList>
    </citation>
    <scope>NUCLEOTIDE SEQUENCE [LARGE SCALE GENOMIC DNA]</scope>
    <source>
        <strain evidence="2 3">ATCC 29103</strain>
    </source>
</reference>
<dbReference type="EMBL" id="QKLP01000009">
    <property type="protein sequence ID" value="PYF42573.1"/>
    <property type="molecule type" value="Genomic_DNA"/>
</dbReference>
<dbReference type="AlphaFoldDB" id="A0A318U4D8"/>
<proteinExistence type="inferred from homology"/>
<evidence type="ECO:0000256" key="1">
    <source>
        <dbReference type="ARBA" id="ARBA00006539"/>
    </source>
</evidence>
<comment type="similarity">
    <text evidence="1">Belongs to the UPF0236 family.</text>
</comment>
<name>A0A318U4D8_9BACT</name>
<gene>
    <name evidence="2" type="ORF">BCF88_1091</name>
</gene>
<dbReference type="Pfam" id="PF06782">
    <property type="entry name" value="UPF0236"/>
    <property type="match status" value="1"/>
</dbReference>
<dbReference type="RefSeq" id="WP_110858377.1">
    <property type="nucleotide sequence ID" value="NZ_LS991949.1"/>
</dbReference>
<accession>A0A318U4D8</accession>
<dbReference type="NCBIfam" id="NF046004">
    <property type="entry name" value="ICE_Mbov_0401"/>
    <property type="match status" value="1"/>
</dbReference>